<evidence type="ECO:0000259" key="11">
    <source>
        <dbReference type="PROSITE" id="PS50893"/>
    </source>
</evidence>
<evidence type="ECO:0000313" key="12">
    <source>
        <dbReference type="Proteomes" id="UP000694930"/>
    </source>
</evidence>
<evidence type="ECO:0000256" key="7">
    <source>
        <dbReference type="ARBA" id="ARBA00022989"/>
    </source>
</evidence>
<evidence type="ECO:0000256" key="3">
    <source>
        <dbReference type="ARBA" id="ARBA00022448"/>
    </source>
</evidence>
<keyword evidence="12" id="KW-1185">Reference proteome</keyword>
<keyword evidence="6" id="KW-0067">ATP-binding</keyword>
<dbReference type="InterPro" id="IPR013525">
    <property type="entry name" value="ABC2_TM"/>
</dbReference>
<comment type="similarity">
    <text evidence="2">Belongs to the ABC transporter superfamily. ABCG family. Eye pigment precursor importer (TC 3.A.1.204) subfamily.</text>
</comment>
<reference evidence="12" key="1">
    <citation type="journal article" date="2014" name="Nat. Genet.">
        <title>The genome of the stress-tolerant wild tomato species Solanum pennellii.</title>
        <authorList>
            <person name="Bolger A."/>
            <person name="Scossa F."/>
            <person name="Bolger M.E."/>
            <person name="Lanz C."/>
            <person name="Maumus F."/>
            <person name="Tohge T."/>
            <person name="Quesneville H."/>
            <person name="Alseekh S."/>
            <person name="Sorensen I."/>
            <person name="Lichtenstein G."/>
            <person name="Fich E.A."/>
            <person name="Conte M."/>
            <person name="Keller H."/>
            <person name="Schneeberger K."/>
            <person name="Schwacke R."/>
            <person name="Ofner I."/>
            <person name="Vrebalov J."/>
            <person name="Xu Y."/>
            <person name="Osorio S."/>
            <person name="Aflitos S.A."/>
            <person name="Schijlen E."/>
            <person name="Jimenez-Gomez J.M."/>
            <person name="Ryngajllo M."/>
            <person name="Kimura S."/>
            <person name="Kumar R."/>
            <person name="Koenig D."/>
            <person name="Headland L.R."/>
            <person name="Maloof J.N."/>
            <person name="Sinha N."/>
            <person name="van Ham R.C."/>
            <person name="Lankhorst R.K."/>
            <person name="Mao L."/>
            <person name="Vogel A."/>
            <person name="Arsova B."/>
            <person name="Panstruga R."/>
            <person name="Fei Z."/>
            <person name="Rose J.K."/>
            <person name="Zamir D."/>
            <person name="Carrari F."/>
            <person name="Giovannoni J.J."/>
            <person name="Weigel D."/>
            <person name="Usadel B."/>
            <person name="Fernie A.R."/>
        </authorList>
    </citation>
    <scope>NUCLEOTIDE SEQUENCE [LARGE SCALE GENOMIC DNA]</scope>
    <source>
        <strain evidence="12">cv. LA0716</strain>
    </source>
</reference>
<reference evidence="13" key="2">
    <citation type="submission" date="2025-08" db="UniProtKB">
        <authorList>
            <consortium name="RefSeq"/>
        </authorList>
    </citation>
    <scope>IDENTIFICATION</scope>
</reference>
<keyword evidence="4 10" id="KW-0812">Transmembrane</keyword>
<comment type="subcellular location">
    <subcellularLocation>
        <location evidence="1">Membrane</location>
        <topology evidence="1">Multi-pass membrane protein</topology>
    </subcellularLocation>
</comment>
<dbReference type="InterPro" id="IPR003439">
    <property type="entry name" value="ABC_transporter-like_ATP-bd"/>
</dbReference>
<keyword evidence="8 10" id="KW-0472">Membrane</keyword>
<feature type="transmembrane region" description="Helical" evidence="10">
    <location>
        <begin position="547"/>
        <end position="570"/>
    </location>
</feature>
<evidence type="ECO:0000256" key="10">
    <source>
        <dbReference type="SAM" id="Phobius"/>
    </source>
</evidence>
<dbReference type="InterPro" id="IPR003593">
    <property type="entry name" value="AAA+_ATPase"/>
</dbReference>
<feature type="transmembrane region" description="Helical" evidence="10">
    <location>
        <begin position="519"/>
        <end position="541"/>
    </location>
</feature>
<dbReference type="Pfam" id="PF01061">
    <property type="entry name" value="ABC2_membrane"/>
    <property type="match status" value="1"/>
</dbReference>
<dbReference type="PROSITE" id="PS50893">
    <property type="entry name" value="ABC_TRANSPORTER_2"/>
    <property type="match status" value="1"/>
</dbReference>
<evidence type="ECO:0000256" key="6">
    <source>
        <dbReference type="ARBA" id="ARBA00022840"/>
    </source>
</evidence>
<evidence type="ECO:0000256" key="2">
    <source>
        <dbReference type="ARBA" id="ARBA00005814"/>
    </source>
</evidence>
<dbReference type="RefSeq" id="XP_015070384.1">
    <property type="nucleotide sequence ID" value="XM_015214898.2"/>
</dbReference>
<dbReference type="InterPro" id="IPR027417">
    <property type="entry name" value="P-loop_NTPase"/>
</dbReference>
<gene>
    <name evidence="13" type="primary">LOC107014804</name>
</gene>
<keyword evidence="3" id="KW-0813">Transport</keyword>
<dbReference type="SMART" id="SM00382">
    <property type="entry name" value="AAA"/>
    <property type="match status" value="1"/>
</dbReference>
<dbReference type="InterPro" id="IPR017871">
    <property type="entry name" value="ABC_transporter-like_CS"/>
</dbReference>
<organism evidence="12 13">
    <name type="scientific">Solanum pennellii</name>
    <name type="common">Tomato</name>
    <name type="synonym">Lycopersicon pennellii</name>
    <dbReference type="NCBI Taxonomy" id="28526"/>
    <lineage>
        <taxon>Eukaryota</taxon>
        <taxon>Viridiplantae</taxon>
        <taxon>Streptophyta</taxon>
        <taxon>Embryophyta</taxon>
        <taxon>Tracheophyta</taxon>
        <taxon>Spermatophyta</taxon>
        <taxon>Magnoliopsida</taxon>
        <taxon>eudicotyledons</taxon>
        <taxon>Gunneridae</taxon>
        <taxon>Pentapetalae</taxon>
        <taxon>asterids</taxon>
        <taxon>lamiids</taxon>
        <taxon>Solanales</taxon>
        <taxon>Solanaceae</taxon>
        <taxon>Solanoideae</taxon>
        <taxon>Solaneae</taxon>
        <taxon>Solanum</taxon>
        <taxon>Solanum subgen. Lycopersicon</taxon>
    </lineage>
</organism>
<feature type="transmembrane region" description="Helical" evidence="10">
    <location>
        <begin position="437"/>
        <end position="459"/>
    </location>
</feature>
<dbReference type="InterPro" id="IPR052215">
    <property type="entry name" value="Plant_ABCG"/>
</dbReference>
<feature type="compositionally biased region" description="Polar residues" evidence="9">
    <location>
        <begin position="677"/>
        <end position="696"/>
    </location>
</feature>
<dbReference type="Proteomes" id="UP000694930">
    <property type="component" value="Chromosome 3"/>
</dbReference>
<feature type="transmembrane region" description="Helical" evidence="10">
    <location>
        <begin position="635"/>
        <end position="656"/>
    </location>
</feature>
<keyword evidence="5" id="KW-0547">Nucleotide-binding</keyword>
<feature type="transmembrane region" description="Helical" evidence="10">
    <location>
        <begin position="409"/>
        <end position="430"/>
    </location>
</feature>
<accession>A0ABM1GFG9</accession>
<sequence>MRNSSSSTTSANDVMMEIEANKPQGNGIVVGGLSPLSETLWKEKRNTEFIGDVSARLAWKDLTVMVTLNNGETQNVLEGLTGYAEPGTFTALMGPSGSGKSTLLDALSGRLASNAFLSGRVLLNGRKANLSFGTAAYVTQDDTLIGTLTVRETISYSARLRLPDRMPWLEKRTLIESTIIEMGLQDCADTVIGNWHLRGISGGEKRRVSIALEILMRPRLLFLDEPTSGLDSASAFFVTQTLRGLSRDGRTVIASIHQPSSEVFELFDRLYLLSGGKTVYFGQASEAYEFFAQAGFPCPALRNPSDHFLRCINSDFDKVKATLKGSMKLRFESNEDPLDKTTTAEAIRILVDYYRRSQYSYSANERVEEMSKVKGTVLDSGGSQASFFMQAYTLTKRSFVNMSRDFGYYWLRLVIYLVVTICIGTIYLNVGTGYSSILARGACASFVFGFVTFMSIGGFPSFVEDMKVFQRERMNGHYGVFAFVVSNTLSAMPFLILITFLSGTVCYFMVRLHPGFTHYLFFVICLYASVTVVESLMMVIASVVPNFLMGIIIGAGIQGIFMLVSGYFRLPNDIPKPFWRYPMSYLSFHFWALQGQYQNDLMGLEFDNSSPDLPKIPGEFILEQIFQIDLNRSKWIDVSVIFVMIITYRIIFFIMIKINEDVTPWIRGYIARRKMQQKNGNQKQTISPYGLSQSPSLRAYVGNNGPNSNR</sequence>
<feature type="domain" description="ABC transporter" evidence="11">
    <location>
        <begin position="57"/>
        <end position="300"/>
    </location>
</feature>
<dbReference type="SUPFAM" id="SSF52540">
    <property type="entry name" value="P-loop containing nucleoside triphosphate hydrolases"/>
    <property type="match status" value="1"/>
</dbReference>
<name>A0ABM1GFG9_SOLPN</name>
<protein>
    <submittedName>
        <fullName evidence="13">ABC transporter G family member 11-like</fullName>
    </submittedName>
</protein>
<evidence type="ECO:0000256" key="1">
    <source>
        <dbReference type="ARBA" id="ARBA00004141"/>
    </source>
</evidence>
<dbReference type="PROSITE" id="PS00211">
    <property type="entry name" value="ABC_TRANSPORTER_1"/>
    <property type="match status" value="1"/>
</dbReference>
<evidence type="ECO:0000313" key="13">
    <source>
        <dbReference type="RefSeq" id="XP_015070384.1"/>
    </source>
</evidence>
<feature type="region of interest" description="Disordered" evidence="9">
    <location>
        <begin position="677"/>
        <end position="710"/>
    </location>
</feature>
<dbReference type="Gene3D" id="3.40.50.300">
    <property type="entry name" value="P-loop containing nucleotide triphosphate hydrolases"/>
    <property type="match status" value="1"/>
</dbReference>
<dbReference type="GeneID" id="107014804"/>
<evidence type="ECO:0000256" key="9">
    <source>
        <dbReference type="SAM" id="MobiDB-lite"/>
    </source>
</evidence>
<dbReference type="PANTHER" id="PTHR48042">
    <property type="entry name" value="ABC TRANSPORTER G FAMILY MEMBER 11"/>
    <property type="match status" value="1"/>
</dbReference>
<dbReference type="Pfam" id="PF00005">
    <property type="entry name" value="ABC_tran"/>
    <property type="match status" value="1"/>
</dbReference>
<keyword evidence="7 10" id="KW-1133">Transmembrane helix</keyword>
<feature type="transmembrane region" description="Helical" evidence="10">
    <location>
        <begin position="479"/>
        <end position="507"/>
    </location>
</feature>
<dbReference type="PANTHER" id="PTHR48042:SF11">
    <property type="entry name" value="ABC TRANSPORTER G FAMILY MEMBER 11"/>
    <property type="match status" value="1"/>
</dbReference>
<proteinExistence type="inferred from homology"/>
<evidence type="ECO:0000256" key="5">
    <source>
        <dbReference type="ARBA" id="ARBA00022741"/>
    </source>
</evidence>
<evidence type="ECO:0000256" key="8">
    <source>
        <dbReference type="ARBA" id="ARBA00023136"/>
    </source>
</evidence>
<dbReference type="CDD" id="cd03213">
    <property type="entry name" value="ABCG_EPDR"/>
    <property type="match status" value="1"/>
</dbReference>
<evidence type="ECO:0000256" key="4">
    <source>
        <dbReference type="ARBA" id="ARBA00022692"/>
    </source>
</evidence>